<comment type="similarity">
    <text evidence="3">Belongs to the cyclophilin-type PPIase family.</text>
</comment>
<comment type="catalytic activity">
    <reaction evidence="3">
        <text>[protein]-peptidylproline (omega=180) = [protein]-peptidylproline (omega=0)</text>
        <dbReference type="Rhea" id="RHEA:16237"/>
        <dbReference type="Rhea" id="RHEA-COMP:10747"/>
        <dbReference type="Rhea" id="RHEA-COMP:10748"/>
        <dbReference type="ChEBI" id="CHEBI:83833"/>
        <dbReference type="ChEBI" id="CHEBI:83834"/>
        <dbReference type="EC" id="5.2.1.8"/>
    </reaction>
</comment>
<feature type="domain" description="PPIase cyclophilin-type" evidence="4">
    <location>
        <begin position="42"/>
        <end position="175"/>
    </location>
</feature>
<dbReference type="GO" id="GO:0003755">
    <property type="term" value="F:peptidyl-prolyl cis-trans isomerase activity"/>
    <property type="evidence" value="ECO:0007669"/>
    <property type="project" value="UniProtKB-UniRule"/>
</dbReference>
<dbReference type="PANTHER" id="PTHR45625:SF4">
    <property type="entry name" value="PEPTIDYLPROLYL ISOMERASE DOMAIN AND WD REPEAT-CONTAINING PROTEIN 1"/>
    <property type="match status" value="1"/>
</dbReference>
<evidence type="ECO:0000313" key="6">
    <source>
        <dbReference type="Proteomes" id="UP000321944"/>
    </source>
</evidence>
<keyword evidence="2 3" id="KW-0413">Isomerase</keyword>
<name>A0A510KVH8_9FUSO</name>
<gene>
    <name evidence="5" type="ORF">JMUB3936_2027</name>
</gene>
<keyword evidence="1 3" id="KW-0697">Rotamase</keyword>
<feature type="signal peptide" evidence="3">
    <location>
        <begin position="1"/>
        <end position="21"/>
    </location>
</feature>
<dbReference type="Proteomes" id="UP000321944">
    <property type="component" value="Chromosome"/>
</dbReference>
<dbReference type="CDD" id="cd00317">
    <property type="entry name" value="cyclophilin"/>
    <property type="match status" value="1"/>
</dbReference>
<dbReference type="InterPro" id="IPR029000">
    <property type="entry name" value="Cyclophilin-like_dom_sf"/>
</dbReference>
<dbReference type="InterPro" id="IPR002130">
    <property type="entry name" value="Cyclophilin-type_PPIase_dom"/>
</dbReference>
<accession>A0A510KVH8</accession>
<dbReference type="PANTHER" id="PTHR45625">
    <property type="entry name" value="PEPTIDYL-PROLYL CIS-TRANS ISOMERASE-RELATED"/>
    <property type="match status" value="1"/>
</dbReference>
<dbReference type="RefSeq" id="WP_147004363.1">
    <property type="nucleotide sequence ID" value="NZ_AP019841.1"/>
</dbReference>
<feature type="chain" id="PRO_5022260739" description="Peptidyl-prolyl cis-trans isomerase" evidence="3">
    <location>
        <begin position="22"/>
        <end position="213"/>
    </location>
</feature>
<evidence type="ECO:0000256" key="1">
    <source>
        <dbReference type="ARBA" id="ARBA00023110"/>
    </source>
</evidence>
<protein>
    <recommendedName>
        <fullName evidence="3">Peptidyl-prolyl cis-trans isomerase</fullName>
        <shortName evidence="3">PPIase</shortName>
        <ecNumber evidence="3">5.2.1.8</ecNumber>
    </recommendedName>
</protein>
<dbReference type="PRINTS" id="PR00153">
    <property type="entry name" value="CSAPPISMRASE"/>
</dbReference>
<dbReference type="SUPFAM" id="SSF50891">
    <property type="entry name" value="Cyclophilin-like"/>
    <property type="match status" value="1"/>
</dbReference>
<sequence length="213" mass="24155">MKKIAILVSMLMIMMVSIAEAKGSKNHQKKENKKFEKIMKDFQMEAVMKTTKGDITFFLYPEAAPKNVANFVFLAKNDFYNGLKFFRVVPNGLVQGGDPAENGTGTTGYIIPDEKKKWLNFDVEGILAMSNSGPDTNSSQFFITMEAMKELNGKYTIIGGIKSREDLRVIRTLRENDKILSVDIKGKKVDNFLNYFPDEVSEWESKLKKPSNQ</sequence>
<evidence type="ECO:0000256" key="2">
    <source>
        <dbReference type="ARBA" id="ARBA00023235"/>
    </source>
</evidence>
<dbReference type="EC" id="5.2.1.8" evidence="3"/>
<dbReference type="Pfam" id="PF00160">
    <property type="entry name" value="Pro_isomerase"/>
    <property type="match status" value="1"/>
</dbReference>
<evidence type="ECO:0000256" key="3">
    <source>
        <dbReference type="RuleBase" id="RU363019"/>
    </source>
</evidence>
<keyword evidence="3" id="KW-0732">Signal</keyword>
<dbReference type="OrthoDB" id="9807797at2"/>
<evidence type="ECO:0000313" key="5">
    <source>
        <dbReference type="EMBL" id="BBM55720.1"/>
    </source>
</evidence>
<proteinExistence type="inferred from homology"/>
<reference evidence="5 6" key="1">
    <citation type="submission" date="2019-07" db="EMBL/GenBank/DDBJ databases">
        <title>Complete Genome Sequence of Leptotrichia wadei Strain JMUB3936.</title>
        <authorList>
            <person name="Watanabe S."/>
            <person name="Cui L."/>
        </authorList>
    </citation>
    <scope>NUCLEOTIDE SEQUENCE [LARGE SCALE GENOMIC DNA]</scope>
    <source>
        <strain evidence="5 6">JMUB3936</strain>
    </source>
</reference>
<dbReference type="Gene3D" id="2.40.100.10">
    <property type="entry name" value="Cyclophilin-like"/>
    <property type="match status" value="1"/>
</dbReference>
<dbReference type="AlphaFoldDB" id="A0A510KVH8"/>
<organism evidence="5 6">
    <name type="scientific">Leptotrichia wadei</name>
    <dbReference type="NCBI Taxonomy" id="157687"/>
    <lineage>
        <taxon>Bacteria</taxon>
        <taxon>Fusobacteriati</taxon>
        <taxon>Fusobacteriota</taxon>
        <taxon>Fusobacteriia</taxon>
        <taxon>Fusobacteriales</taxon>
        <taxon>Leptotrichiaceae</taxon>
        <taxon>Leptotrichia</taxon>
    </lineage>
</organism>
<dbReference type="EMBL" id="AP019841">
    <property type="protein sequence ID" value="BBM55720.1"/>
    <property type="molecule type" value="Genomic_DNA"/>
</dbReference>
<dbReference type="PROSITE" id="PS50072">
    <property type="entry name" value="CSA_PPIASE_2"/>
    <property type="match status" value="1"/>
</dbReference>
<dbReference type="InterPro" id="IPR044666">
    <property type="entry name" value="Cyclophilin_A-like"/>
</dbReference>
<comment type="function">
    <text evidence="3">PPIases accelerate the folding of proteins. It catalyzes the cis-trans isomerization of proline imidic peptide bonds in oligopeptides.</text>
</comment>
<evidence type="ECO:0000259" key="4">
    <source>
        <dbReference type="PROSITE" id="PS50072"/>
    </source>
</evidence>